<dbReference type="GO" id="GO:0005634">
    <property type="term" value="C:nucleus"/>
    <property type="evidence" value="ECO:0007669"/>
    <property type="project" value="UniProtKB-SubCell"/>
</dbReference>
<keyword evidence="15" id="KW-1185">Reference proteome</keyword>
<dbReference type="AlphaFoldDB" id="A0A090CA33"/>
<dbReference type="SMART" id="SM00547">
    <property type="entry name" value="ZnF_RBZ"/>
    <property type="match status" value="1"/>
</dbReference>
<dbReference type="EMBL" id="FO904936">
    <property type="protein sequence ID" value="CDP23795.1"/>
    <property type="molecule type" value="Genomic_DNA"/>
</dbReference>
<sequence length="885" mass="99162">MAGAVEAIATANIVALMKEVAITAARGRVKPHDKPVLAEALYDIRLLLCAPPLRNLNYDDDDQEYNSRQAVGSLRTGGDPDRGRYRGDRPHSGGHLRPSGSPPSDRYGRGDIDLEHSERFSRYNLDRDVSQSRPSRDRNPGAGRAGGRGHGRGEHSGAGSGFGSSKVLILEGLTEDATERDVLYGLDFVTRDHQFSSDQVKLVRLRYDQNGQRIAAVEFQRRSQVEDFLDQFYPEISFPLQHSRGKDSEFFTFGIQDPNYRDDIPDPRESRRGGREGREGREDDGWTCVTCHVVNYPHRAVCFKCKTERPEDDGYGGGPLLTGETDECPQQMPSQYVVIRNLDRSVTEEVLAKGVMKLFLENPEPPKEAPSTNKLKSTAPTKSTVGMGAKPGSLRRVFVMRDRRSNESWRYGFAEFATVEDAVAAVQKFQASTKFTIASKPVVVAFIHTGVFVPSFDPVTPENQDLSFSPIYNPAVRIKYWDDRAYPSVHVVTTEPISEVSQPDKSNNANDDPTKNVSKTFKKFKKDLGVAVGAKPIMMPQMELWAKKSAELHGSKARATDPSNTDTESSNFNLTTIRESESTEPDGPFAPHWADQYISYADWEAMTCVACGWKAPTERSTQERNDLLIHHEGTAHLFYHDPEIKDKAAAALSALGKKHRTIIRRTPRLKSEPLPKYKSYADFDRLRCLLCKRQFQKMEVIWLHEQQSELHKRNLAHPKARSRAEEEFKKLGKKQRSCIPDQAFYREWEAQLKRSEPNYRDRALERRQAFRQPKKPTNQHKTSVPEKRKEPSSLSAEADTPAKKSKGAGMLAKMGWTAGAGLGAEGAGRTDAIATEVYAPGVGLGAEGSKLGDAGEEAQRRTKGDFSDFVEKTRDRARERFDRLG</sequence>
<evidence type="ECO:0000256" key="2">
    <source>
        <dbReference type="ARBA" id="ARBA00022723"/>
    </source>
</evidence>
<evidence type="ECO:0000256" key="1">
    <source>
        <dbReference type="ARBA" id="ARBA00004123"/>
    </source>
</evidence>
<evidence type="ECO:0000256" key="7">
    <source>
        <dbReference type="ARBA" id="ARBA00023242"/>
    </source>
</evidence>
<dbReference type="InterPro" id="IPR036443">
    <property type="entry name" value="Znf_RanBP2_sf"/>
</dbReference>
<feature type="compositionally biased region" description="Basic and acidic residues" evidence="10">
    <location>
        <begin position="106"/>
        <end position="139"/>
    </location>
</feature>
<evidence type="ECO:0000256" key="4">
    <source>
        <dbReference type="ARBA" id="ARBA00022771"/>
    </source>
</evidence>
<evidence type="ECO:0000313" key="14">
    <source>
        <dbReference type="EMBL" id="CDP23795.1"/>
    </source>
</evidence>
<dbReference type="PROSITE" id="PS50199">
    <property type="entry name" value="ZF_RANBP2_2"/>
    <property type="match status" value="1"/>
</dbReference>
<feature type="domain" description="G-patch" evidence="12">
    <location>
        <begin position="803"/>
        <end position="849"/>
    </location>
</feature>
<evidence type="ECO:0000259" key="13">
    <source>
        <dbReference type="PROSITE" id="PS50199"/>
    </source>
</evidence>
<evidence type="ECO:0000256" key="10">
    <source>
        <dbReference type="SAM" id="MobiDB-lite"/>
    </source>
</evidence>
<feature type="region of interest" description="Disordered" evidence="10">
    <location>
        <begin position="497"/>
        <end position="517"/>
    </location>
</feature>
<dbReference type="GO" id="GO:0003723">
    <property type="term" value="F:RNA binding"/>
    <property type="evidence" value="ECO:0007669"/>
    <property type="project" value="UniProtKB-UniRule"/>
</dbReference>
<evidence type="ECO:0000256" key="8">
    <source>
        <dbReference type="PROSITE-ProRule" id="PRU00176"/>
    </source>
</evidence>
<dbReference type="PROSITE" id="PS50174">
    <property type="entry name" value="G_PATCH"/>
    <property type="match status" value="1"/>
</dbReference>
<dbReference type="SMART" id="SM00360">
    <property type="entry name" value="RRM"/>
    <property type="match status" value="1"/>
</dbReference>
<proteinExistence type="predicted"/>
<keyword evidence="5" id="KW-0862">Zinc</keyword>
<dbReference type="InParanoid" id="A0A090CA33"/>
<accession>A0A090CA33</accession>
<dbReference type="GO" id="GO:0008270">
    <property type="term" value="F:zinc ion binding"/>
    <property type="evidence" value="ECO:0007669"/>
    <property type="project" value="UniProtKB-KW"/>
</dbReference>
<dbReference type="InterPro" id="IPR001876">
    <property type="entry name" value="Znf_RanBP2"/>
</dbReference>
<feature type="compositionally biased region" description="Basic and acidic residues" evidence="10">
    <location>
        <begin position="78"/>
        <end position="91"/>
    </location>
</feature>
<dbReference type="PANTHER" id="PTHR13948:SF3">
    <property type="entry name" value="FI21118P1"/>
    <property type="match status" value="1"/>
</dbReference>
<feature type="region of interest" description="Disordered" evidence="10">
    <location>
        <begin position="254"/>
        <end position="282"/>
    </location>
</feature>
<dbReference type="Gene3D" id="4.10.1060.10">
    <property type="entry name" value="Zinc finger, RanBP2-type"/>
    <property type="match status" value="1"/>
</dbReference>
<feature type="compositionally biased region" description="Basic and acidic residues" evidence="10">
    <location>
        <begin position="259"/>
        <end position="282"/>
    </location>
</feature>
<name>A0A090CA33_PODAN</name>
<reference evidence="15" key="2">
    <citation type="journal article" date="2014" name="Genetics">
        <title>Maintaining two mating types: Structure of the mating type locus and its role in heterokaryosis in Podospora anserina.</title>
        <authorList>
            <person name="Grognet P."/>
            <person name="Bidard F."/>
            <person name="Kuchly C."/>
            <person name="Tong L.C.H."/>
            <person name="Coppin E."/>
            <person name="Benkhali J.A."/>
            <person name="Couloux A."/>
            <person name="Wincker P."/>
            <person name="Debuchy R."/>
            <person name="Silar P."/>
        </authorList>
    </citation>
    <scope>GENOME REANNOTATION</scope>
    <source>
        <strain evidence="15">S / ATCC MYA-4624 / DSM 980 / FGSC 10383</strain>
    </source>
</reference>
<feature type="domain" description="RRM" evidence="11">
    <location>
        <begin position="335"/>
        <end position="449"/>
    </location>
</feature>
<dbReference type="InterPro" id="IPR000467">
    <property type="entry name" value="G_patch_dom"/>
</dbReference>
<dbReference type="SUPFAM" id="SSF90209">
    <property type="entry name" value="Ran binding protein zinc finger-like"/>
    <property type="match status" value="1"/>
</dbReference>
<keyword evidence="6 8" id="KW-0694">RNA-binding</keyword>
<feature type="region of interest" description="Disordered" evidence="10">
    <location>
        <begin position="849"/>
        <end position="885"/>
    </location>
</feature>
<keyword evidence="2" id="KW-0479">Metal-binding</keyword>
<evidence type="ECO:0000256" key="6">
    <source>
        <dbReference type="ARBA" id="ARBA00022884"/>
    </source>
</evidence>
<feature type="region of interest" description="Disordered" evidence="10">
    <location>
        <begin position="766"/>
        <end position="806"/>
    </location>
</feature>
<keyword evidence="4 9" id="KW-0863">Zinc-finger</keyword>
<evidence type="ECO:0000313" key="15">
    <source>
        <dbReference type="Proteomes" id="UP000001197"/>
    </source>
</evidence>
<keyword evidence="7" id="KW-0539">Nucleus</keyword>
<dbReference type="InterPro" id="IPR012677">
    <property type="entry name" value="Nucleotide-bd_a/b_plait_sf"/>
</dbReference>
<feature type="region of interest" description="Disordered" evidence="10">
    <location>
        <begin position="57"/>
        <end position="161"/>
    </location>
</feature>
<dbReference type="InterPro" id="IPR000504">
    <property type="entry name" value="RRM_dom"/>
</dbReference>
<dbReference type="eggNOG" id="KOG0154">
    <property type="taxonomic scope" value="Eukaryota"/>
</dbReference>
<organism evidence="14 15">
    <name type="scientific">Podospora anserina (strain S / ATCC MYA-4624 / DSM 980 / FGSC 10383)</name>
    <name type="common">Pleurage anserina</name>
    <dbReference type="NCBI Taxonomy" id="515849"/>
    <lineage>
        <taxon>Eukaryota</taxon>
        <taxon>Fungi</taxon>
        <taxon>Dikarya</taxon>
        <taxon>Ascomycota</taxon>
        <taxon>Pezizomycotina</taxon>
        <taxon>Sordariomycetes</taxon>
        <taxon>Sordariomycetidae</taxon>
        <taxon>Sordariales</taxon>
        <taxon>Podosporaceae</taxon>
        <taxon>Podospora</taxon>
        <taxon>Podospora anserina</taxon>
    </lineage>
</organism>
<evidence type="ECO:0000259" key="11">
    <source>
        <dbReference type="PROSITE" id="PS50102"/>
    </source>
</evidence>
<comment type="subcellular location">
    <subcellularLocation>
        <location evidence="1">Nucleus</location>
    </subcellularLocation>
</comment>
<dbReference type="Proteomes" id="UP000001197">
    <property type="component" value="Chromosome 1"/>
</dbReference>
<evidence type="ECO:0000256" key="5">
    <source>
        <dbReference type="ARBA" id="ARBA00022833"/>
    </source>
</evidence>
<keyword evidence="3" id="KW-0677">Repeat</keyword>
<dbReference type="GO" id="GO:0000398">
    <property type="term" value="P:mRNA splicing, via spliceosome"/>
    <property type="evidence" value="ECO:0007669"/>
    <property type="project" value="TreeGrafter"/>
</dbReference>
<dbReference type="STRING" id="515849.A0A090CA33"/>
<dbReference type="InterPro" id="IPR035979">
    <property type="entry name" value="RBD_domain_sf"/>
</dbReference>
<reference evidence="14 15" key="1">
    <citation type="journal article" date="2008" name="Genome Biol.">
        <title>The genome sequence of the model ascomycete fungus Podospora anserina.</title>
        <authorList>
            <person name="Espagne E."/>
            <person name="Lespinet O."/>
            <person name="Malagnac F."/>
            <person name="Da Silva C."/>
            <person name="Jaillon O."/>
            <person name="Porcel B.M."/>
            <person name="Couloux A."/>
            <person name="Aury J.-M."/>
            <person name="Segurens B."/>
            <person name="Poulain J."/>
            <person name="Anthouard V."/>
            <person name="Grossetete S."/>
            <person name="Khalili H."/>
            <person name="Coppin E."/>
            <person name="Dequard-Chablat M."/>
            <person name="Picard M."/>
            <person name="Contamine V."/>
            <person name="Arnaise S."/>
            <person name="Bourdais A."/>
            <person name="Berteaux-Lecellier V."/>
            <person name="Gautheret D."/>
            <person name="de Vries R.P."/>
            <person name="Battaglia E."/>
            <person name="Coutinho P.M."/>
            <person name="Danchin E.G.J."/>
            <person name="Henrissat B."/>
            <person name="El Khoury R."/>
            <person name="Sainsard-Chanet A."/>
            <person name="Boivin A."/>
            <person name="Pinan-Lucarre B."/>
            <person name="Sellem C.H."/>
            <person name="Debuchy R."/>
            <person name="Wincker P."/>
            <person name="Weissenbach J."/>
            <person name="Silar P."/>
        </authorList>
    </citation>
    <scope>NUCLEOTIDE SEQUENCE [LARGE SCALE GENOMIC DNA]</scope>
    <source>
        <strain evidence="15">S / ATCC MYA-4624 / DSM 980 / FGSC 10383</strain>
    </source>
</reference>
<evidence type="ECO:0000259" key="12">
    <source>
        <dbReference type="PROSITE" id="PS50174"/>
    </source>
</evidence>
<feature type="domain" description="RanBP2-type" evidence="13">
    <location>
        <begin position="278"/>
        <end position="311"/>
    </location>
</feature>
<feature type="compositionally biased region" description="Polar residues" evidence="10">
    <location>
        <begin position="370"/>
        <end position="384"/>
    </location>
</feature>
<dbReference type="PROSITE" id="PS50102">
    <property type="entry name" value="RRM"/>
    <property type="match status" value="1"/>
</dbReference>
<evidence type="ECO:0000256" key="9">
    <source>
        <dbReference type="PROSITE-ProRule" id="PRU00322"/>
    </source>
</evidence>
<dbReference type="PANTHER" id="PTHR13948">
    <property type="entry name" value="RNA-BINDING PROTEIN"/>
    <property type="match status" value="1"/>
</dbReference>
<dbReference type="Pfam" id="PF01585">
    <property type="entry name" value="G-patch"/>
    <property type="match status" value="1"/>
</dbReference>
<feature type="compositionally biased region" description="Basic and acidic residues" evidence="10">
    <location>
        <begin position="857"/>
        <end position="885"/>
    </location>
</feature>
<dbReference type="SUPFAM" id="SSF54928">
    <property type="entry name" value="RNA-binding domain, RBD"/>
    <property type="match status" value="1"/>
</dbReference>
<dbReference type="Gene3D" id="3.30.70.330">
    <property type="match status" value="1"/>
</dbReference>
<evidence type="ECO:0000256" key="3">
    <source>
        <dbReference type="ARBA" id="ARBA00022737"/>
    </source>
</evidence>
<feature type="region of interest" description="Disordered" evidence="10">
    <location>
        <begin position="362"/>
        <end position="389"/>
    </location>
</feature>
<protein>
    <submittedName>
        <fullName evidence="14">RNA-binding protein</fullName>
    </submittedName>
</protein>
<dbReference type="PROSITE" id="PS01358">
    <property type="entry name" value="ZF_RANBP2_1"/>
    <property type="match status" value="1"/>
</dbReference>
<dbReference type="SMART" id="SM00443">
    <property type="entry name" value="G_patch"/>
    <property type="match status" value="1"/>
</dbReference>